<evidence type="ECO:0000313" key="2">
    <source>
        <dbReference type="Proteomes" id="UP000789396"/>
    </source>
</evidence>
<feature type="non-terminal residue" evidence="1">
    <location>
        <position position="1"/>
    </location>
</feature>
<sequence length="76" mass="8302">IGQPVNQVIGQPVNQVIVQPLMPQTANILVNSSFDNLAAEQKYEILTEGTDPFTAQETENQAVQFPAFIFLGSHFG</sequence>
<dbReference type="OrthoDB" id="2385595at2759"/>
<organism evidence="1 2">
    <name type="scientific">Racocetra fulgida</name>
    <dbReference type="NCBI Taxonomy" id="60492"/>
    <lineage>
        <taxon>Eukaryota</taxon>
        <taxon>Fungi</taxon>
        <taxon>Fungi incertae sedis</taxon>
        <taxon>Mucoromycota</taxon>
        <taxon>Glomeromycotina</taxon>
        <taxon>Glomeromycetes</taxon>
        <taxon>Diversisporales</taxon>
        <taxon>Gigasporaceae</taxon>
        <taxon>Racocetra</taxon>
    </lineage>
</organism>
<comment type="caution">
    <text evidence="1">The sequence shown here is derived from an EMBL/GenBank/DDBJ whole genome shotgun (WGS) entry which is preliminary data.</text>
</comment>
<name>A0A9N9H9W2_9GLOM</name>
<keyword evidence="2" id="KW-1185">Reference proteome</keyword>
<evidence type="ECO:0000313" key="1">
    <source>
        <dbReference type="EMBL" id="CAG8670381.1"/>
    </source>
</evidence>
<protein>
    <submittedName>
        <fullName evidence="1">12073_t:CDS:1</fullName>
    </submittedName>
</protein>
<dbReference type="Proteomes" id="UP000789396">
    <property type="component" value="Unassembled WGS sequence"/>
</dbReference>
<gene>
    <name evidence="1" type="ORF">RFULGI_LOCUS9202</name>
</gene>
<reference evidence="1" key="1">
    <citation type="submission" date="2021-06" db="EMBL/GenBank/DDBJ databases">
        <authorList>
            <person name="Kallberg Y."/>
            <person name="Tangrot J."/>
            <person name="Rosling A."/>
        </authorList>
    </citation>
    <scope>NUCLEOTIDE SEQUENCE</scope>
    <source>
        <strain evidence="1">IN212</strain>
    </source>
</reference>
<dbReference type="EMBL" id="CAJVPZ010016036">
    <property type="protein sequence ID" value="CAG8670381.1"/>
    <property type="molecule type" value="Genomic_DNA"/>
</dbReference>
<accession>A0A9N9H9W2</accession>
<dbReference type="AlphaFoldDB" id="A0A9N9H9W2"/>
<proteinExistence type="predicted"/>